<evidence type="ECO:0000313" key="21">
    <source>
        <dbReference type="EMBL" id="CAD7078026.1"/>
    </source>
</evidence>
<dbReference type="FunFam" id="3.30.342.10:FF:000002">
    <property type="entry name" value="DNA polymerase zeta catalytic subunit isoform X1"/>
    <property type="match status" value="1"/>
</dbReference>
<evidence type="ECO:0000256" key="4">
    <source>
        <dbReference type="ARBA" id="ARBA00021589"/>
    </source>
</evidence>
<dbReference type="Pfam" id="PF00136">
    <property type="entry name" value="DNA_pol_B"/>
    <property type="match status" value="1"/>
</dbReference>
<dbReference type="InterPro" id="IPR025687">
    <property type="entry name" value="Znf-C4pol"/>
</dbReference>
<feature type="compositionally biased region" description="Polar residues" evidence="15">
    <location>
        <begin position="1157"/>
        <end position="1174"/>
    </location>
</feature>
<evidence type="ECO:0000259" key="18">
    <source>
        <dbReference type="Pfam" id="PF14260"/>
    </source>
</evidence>
<evidence type="ECO:0000256" key="9">
    <source>
        <dbReference type="ARBA" id="ARBA00022833"/>
    </source>
</evidence>
<dbReference type="InterPro" id="IPR030559">
    <property type="entry name" value="PolZ_Rev3"/>
</dbReference>
<dbReference type="FunFam" id="3.30.420.10:FF:000024">
    <property type="entry name" value="DNA polymerase zeta catalytic subunit"/>
    <property type="match status" value="1"/>
</dbReference>
<dbReference type="CDD" id="cd05534">
    <property type="entry name" value="POLBc_zeta"/>
    <property type="match status" value="1"/>
</dbReference>
<keyword evidence="11" id="KW-0408">Iron</keyword>
<name>A0A7R8UC26_HERIL</name>
<dbReference type="GO" id="GO:0000724">
    <property type="term" value="P:double-strand break repair via homologous recombination"/>
    <property type="evidence" value="ECO:0007669"/>
    <property type="project" value="TreeGrafter"/>
</dbReference>
<feature type="domain" description="DNA-directed DNA polymerase family B exonuclease" evidence="17">
    <location>
        <begin position="1217"/>
        <end position="1446"/>
    </location>
</feature>
<dbReference type="InterPro" id="IPR012337">
    <property type="entry name" value="RNaseH-like_sf"/>
</dbReference>
<dbReference type="InterPro" id="IPR023211">
    <property type="entry name" value="DNA_pol_palm_dom_sf"/>
</dbReference>
<dbReference type="CDD" id="cd05778">
    <property type="entry name" value="DNA_polB_zeta_exo"/>
    <property type="match status" value="1"/>
</dbReference>
<feature type="region of interest" description="Disordered" evidence="15">
    <location>
        <begin position="479"/>
        <end position="525"/>
    </location>
</feature>
<keyword evidence="5" id="KW-0808">Transferase</keyword>
<evidence type="ECO:0000313" key="22">
    <source>
        <dbReference type="Proteomes" id="UP000594454"/>
    </source>
</evidence>
<evidence type="ECO:0000256" key="7">
    <source>
        <dbReference type="ARBA" id="ARBA00022723"/>
    </source>
</evidence>
<evidence type="ECO:0000256" key="12">
    <source>
        <dbReference type="ARBA" id="ARBA00023014"/>
    </source>
</evidence>
<dbReference type="GO" id="GO:0000166">
    <property type="term" value="F:nucleotide binding"/>
    <property type="evidence" value="ECO:0007669"/>
    <property type="project" value="InterPro"/>
</dbReference>
<dbReference type="PROSITE" id="PS00116">
    <property type="entry name" value="DNA_POLYMERASE_B"/>
    <property type="match status" value="1"/>
</dbReference>
<feature type="domain" description="DNA polymerase delta/zeta catalytic subunit N-terminal" evidence="19">
    <location>
        <begin position="44"/>
        <end position="123"/>
    </location>
</feature>
<sequence length="2106" mass="238082">MHRPIPGLDPTYSDFRGQELKSLPVIRIFGSDSNGDKVCMHVHGVFPYFYIPYESSTLCNVDQIVYQIAASLDKAINISLGQTQSQNQHVFKIQLVKGIPYYGYHGKEHQFLKIFLYNPRFIKKAANLLQSGAILGRVFQPHESHVPYILQFFIDYNLYGMSFLHVPMEIVKYRQSEESDSGKIPAFLDVNQVLERNILRISTSRHEVDIAAAFILNRFELLSSQSGNTNPGIESIWEDERLRRQKMQDDQEIPPLEVACSQDRICAKPTESDIFYRAALQSKLSFENQEDNVSNLTALDSTIASDKKTKFNLSKLLMNSVYPGECSQDMNATLANASKIPDHLSNVSLFHKTIRARSKSRTSVSSESSFVDEEMVLSLSQQRQALTVNQTLEGEDFQLLEVMEQLEEDEGGIDLDSTLAPLSQSSRNFPSKKGEDINLNLTIDKGQELCSDDDEEDMNDYTISMDSVDKILMELSQAQSSRKETFPQFDGCDDSFSTPKKRRNNRTASKLKASPRSPRIGSASKYAPLDITVTQSPVSGRGIRENGILPNKATSSTLLNGTSNGYVSRLTSSTNLRLKRCSVNLIDEFKVLNDYRGSQKVKASSSIDNEKSFIVCSLKPSTPVRNTLRMQPIDNKMEKETVKRIKLDVHGLKKCKVKLKRLSNYRKIIKKHCQLPGDISAGVEESVGETSAAKEPVVLEDDIEENSNEGKISDDIEEKSDKGKIFDDIEEKSDEGKIFEEALNVETIESTESSPAEPDDNEENVSLDANGFIKPKIRAVEVKNEPVNRRRSWSPGDISREYDRKHNFFPKAGPSGMKKSQRRRKKKVQQVPASSRQTRQTVKQQLSPEKNSPADAAEDLNICSFYEKSFVVDSPSLFSDSSPRTSQTKFSYESTSMGNCHIQSIVPSMNSELVVVTPLNLPPTFEQVNEQAVIYDIPDEVFTEPFYGDDADITSKREVGHTVLHIPGKSLNTCQEFESVVSNLKGINGWRKHIVKAMLDDSTKGGLQSSMSIKEYLSSRERVIISTRNCPPTKDDAKQWLKTVARNRKQINNEDSPIKVRTEKVKMILDTSNFSGEAGDNCELSQKSISLSPLTPENSSVVKKVEPISTNHKKFTPRDKLSAHKTPLSALQKFKERRQSRARLSLARKISRLYSLDSPSSGTDTESVKTSTNMKAPRNGISVKNLADDSDESEKLSERSFESEQISDLCSEQVKQVLEKTSFLRNISITENCNVSDVSFGLSGVTLDNTFGFKISLQNLQKVKADVQHNHLTVFSLEIHVNTRDQLKPDPQYDAVECLFFSISHDGPESPSKENKTLGCIMVVSEGVNPSLNGVATRIIVVKSELELFEQMLQLCHTWDPDILVGYEVEMNSWGYLMDRAHVLGMNLKALLSRVPSQKVRESNAEEERETFIDLDIELKLCGRILLDVWRLMRSEIALTSYTFENIAYHILHKRYAKHDFQDLTKWYNSSTTRWIVLEYYLERVNGTLQLLDQLDLIGRTSEMAKLIGIQFYEVLSRGSQFRVESMMLRIAKPKNFVPVSPSVQQRAHSRAPEYLPLILEPKSRFYADPMIVLDFQSLYPSMIIAYNYCFSTCLGRVEHLGQSTPFEFGCSQLRVSISELKRLIENDQITVSPCGVVFVKKDVREGVLPRMLREILNTRLMVKQSMKLHKSNSTLQRVLHSRQLGLKLMANVTYGYTAANFSGRMSCVEVADSILSKARETLERAIKLVEANKQWRAKVVYGDTDSLFVLVPGRDRAEAFRIGQEIADCVTNDNPEPVKLKLEKVYQPCILQTKKRYVGYMYESADQEEPIYEAKGIETVRRDGCPAVAKMLEKCLRILFETCDVSKIKQYVCRQFTKLLTGNANVQDLIFAKEFRGKNNYKPGACVPALELTKKWLQTDPRNEPRRGERVPFLIVNGPPGLPLIRLVRSPHEYLADEGLKINAVYYITKAIIPPLNRCLLLIGADVNEWFADLPRKHLALPAISTVSSAKQIIYEETKKSTISQYFASANCIIDCGRQTKEVVCNICGKDSQRSTVVLLQKMAKLDRNYYLTKQICQSCCGRTENIECCSLDCPVLFVANLKNRERKQIQHFENLISANFSITN</sequence>
<feature type="region of interest" description="Disordered" evidence="15">
    <location>
        <begin position="785"/>
        <end position="854"/>
    </location>
</feature>
<keyword evidence="10" id="KW-0239">DNA-directed DNA polymerase</keyword>
<dbReference type="Gene3D" id="1.10.287.690">
    <property type="entry name" value="Helix hairpin bin"/>
    <property type="match status" value="1"/>
</dbReference>
<dbReference type="InterPro" id="IPR017964">
    <property type="entry name" value="DNA-dir_DNA_pol_B_CS"/>
</dbReference>
<proteinExistence type="inferred from homology"/>
<evidence type="ECO:0000256" key="2">
    <source>
        <dbReference type="ARBA" id="ARBA00005755"/>
    </source>
</evidence>
<dbReference type="EMBL" id="LR899009">
    <property type="protein sequence ID" value="CAD7078026.1"/>
    <property type="molecule type" value="Genomic_DNA"/>
</dbReference>
<dbReference type="PRINTS" id="PR00106">
    <property type="entry name" value="DNAPOLB"/>
</dbReference>
<protein>
    <recommendedName>
        <fullName evidence="4">DNA polymerase zeta catalytic subunit</fullName>
        <ecNumber evidence="3">2.7.7.7</ecNumber>
    </recommendedName>
</protein>
<dbReference type="PANTHER" id="PTHR45812">
    <property type="entry name" value="DNA POLYMERASE ZETA CATALYTIC SUBUNIT"/>
    <property type="match status" value="1"/>
</dbReference>
<keyword evidence="7" id="KW-0479">Metal-binding</keyword>
<evidence type="ECO:0000256" key="5">
    <source>
        <dbReference type="ARBA" id="ARBA00022679"/>
    </source>
</evidence>
<dbReference type="FunCoup" id="A0A7R8UC26">
    <property type="interactions" value="1579"/>
</dbReference>
<dbReference type="Pfam" id="PF03104">
    <property type="entry name" value="DNA_pol_B_exo1"/>
    <property type="match status" value="1"/>
</dbReference>
<dbReference type="SUPFAM" id="SSF53098">
    <property type="entry name" value="Ribonuclease H-like"/>
    <property type="match status" value="1"/>
</dbReference>
<dbReference type="Pfam" id="PF24055">
    <property type="entry name" value="POL3_N"/>
    <property type="match status" value="1"/>
</dbReference>
<evidence type="ECO:0000256" key="6">
    <source>
        <dbReference type="ARBA" id="ARBA00022695"/>
    </source>
</evidence>
<evidence type="ECO:0000256" key="15">
    <source>
        <dbReference type="SAM" id="MobiDB-lite"/>
    </source>
</evidence>
<dbReference type="SMART" id="SM00486">
    <property type="entry name" value="POLBc"/>
    <property type="match status" value="1"/>
</dbReference>
<dbReference type="Pfam" id="PF14260">
    <property type="entry name" value="zf-C4pol"/>
    <property type="match status" value="1"/>
</dbReference>
<organism evidence="21 22">
    <name type="scientific">Hermetia illucens</name>
    <name type="common">Black soldier fly</name>
    <dbReference type="NCBI Taxonomy" id="343691"/>
    <lineage>
        <taxon>Eukaryota</taxon>
        <taxon>Metazoa</taxon>
        <taxon>Ecdysozoa</taxon>
        <taxon>Arthropoda</taxon>
        <taxon>Hexapoda</taxon>
        <taxon>Insecta</taxon>
        <taxon>Pterygota</taxon>
        <taxon>Neoptera</taxon>
        <taxon>Endopterygota</taxon>
        <taxon>Diptera</taxon>
        <taxon>Brachycera</taxon>
        <taxon>Stratiomyomorpha</taxon>
        <taxon>Stratiomyidae</taxon>
        <taxon>Hermetiinae</taxon>
        <taxon>Hermetia</taxon>
    </lineage>
</organism>
<feature type="compositionally biased region" description="Basic residues" evidence="15">
    <location>
        <begin position="819"/>
        <end position="828"/>
    </location>
</feature>
<dbReference type="GO" id="GO:0005634">
    <property type="term" value="C:nucleus"/>
    <property type="evidence" value="ECO:0007669"/>
    <property type="project" value="TreeGrafter"/>
</dbReference>
<dbReference type="InterPro" id="IPR056435">
    <property type="entry name" value="DPOD/Z_N"/>
</dbReference>
<dbReference type="InterPro" id="IPR042087">
    <property type="entry name" value="DNA_pol_B_thumb"/>
</dbReference>
<evidence type="ECO:0000259" key="17">
    <source>
        <dbReference type="Pfam" id="PF03104"/>
    </source>
</evidence>
<dbReference type="InterPro" id="IPR006134">
    <property type="entry name" value="DNA-dir_DNA_pol_B_multi_dom"/>
</dbReference>
<dbReference type="Gene3D" id="1.10.132.60">
    <property type="entry name" value="DNA polymerase family B, C-terminal domain"/>
    <property type="match status" value="1"/>
</dbReference>
<comment type="catalytic activity">
    <reaction evidence="14">
        <text>DNA(n) + a 2'-deoxyribonucleoside 5'-triphosphate = DNA(n+1) + diphosphate</text>
        <dbReference type="Rhea" id="RHEA:22508"/>
        <dbReference type="Rhea" id="RHEA-COMP:17339"/>
        <dbReference type="Rhea" id="RHEA-COMP:17340"/>
        <dbReference type="ChEBI" id="CHEBI:33019"/>
        <dbReference type="ChEBI" id="CHEBI:61560"/>
        <dbReference type="ChEBI" id="CHEBI:173112"/>
        <dbReference type="EC" id="2.7.7.7"/>
    </reaction>
</comment>
<dbReference type="GO" id="GO:0046872">
    <property type="term" value="F:metal ion binding"/>
    <property type="evidence" value="ECO:0007669"/>
    <property type="project" value="UniProtKB-KW"/>
</dbReference>
<feature type="domain" description="DNA-directed DNA polymerase family B multifunctional" evidence="16">
    <location>
        <begin position="1511"/>
        <end position="1961"/>
    </location>
</feature>
<dbReference type="Gene3D" id="3.30.420.10">
    <property type="entry name" value="Ribonuclease H-like superfamily/Ribonuclease H"/>
    <property type="match status" value="1"/>
</dbReference>
<dbReference type="PANTHER" id="PTHR45812:SF1">
    <property type="entry name" value="DNA POLYMERASE ZETA CATALYTIC SUBUNIT"/>
    <property type="match status" value="1"/>
</dbReference>
<dbReference type="FunFam" id="1.10.132.60:FF:000005">
    <property type="entry name" value="Putative DNA polymerase zeta catalytic subunit"/>
    <property type="match status" value="1"/>
</dbReference>
<reference evidence="21 22" key="1">
    <citation type="submission" date="2020-11" db="EMBL/GenBank/DDBJ databases">
        <authorList>
            <person name="Wallbank WR R."/>
            <person name="Pardo Diaz C."/>
            <person name="Kozak K."/>
            <person name="Martin S."/>
            <person name="Jiggins C."/>
            <person name="Moest M."/>
            <person name="Warren A I."/>
            <person name="Generalovic N T."/>
            <person name="Byers J.R.P. K."/>
            <person name="Montejo-Kovacevich G."/>
            <person name="Yen C E."/>
        </authorList>
    </citation>
    <scope>NUCLEOTIDE SEQUENCE [LARGE SCALE GENOMIC DNA]</scope>
</reference>
<keyword evidence="12" id="KW-0411">Iron-sulfur</keyword>
<evidence type="ECO:0000259" key="20">
    <source>
        <dbReference type="Pfam" id="PF24065"/>
    </source>
</evidence>
<accession>A0A7R8UC26</accession>
<dbReference type="GO" id="GO:0019985">
    <property type="term" value="P:translesion synthesis"/>
    <property type="evidence" value="ECO:0007669"/>
    <property type="project" value="InterPro"/>
</dbReference>
<comment type="similarity">
    <text evidence="2">Belongs to the DNA polymerase type-B family.</text>
</comment>
<evidence type="ECO:0000256" key="14">
    <source>
        <dbReference type="ARBA" id="ARBA00049244"/>
    </source>
</evidence>
<feature type="region of interest" description="Disordered" evidence="15">
    <location>
        <begin position="1157"/>
        <end position="1200"/>
    </location>
</feature>
<dbReference type="FunFam" id="1.10.287.690:FF:000002">
    <property type="entry name" value="DNA polymerase zeta"/>
    <property type="match status" value="1"/>
</dbReference>
<keyword evidence="22" id="KW-1185">Reference proteome</keyword>
<dbReference type="InterPro" id="IPR036397">
    <property type="entry name" value="RNaseH_sf"/>
</dbReference>
<dbReference type="OrthoDB" id="2414538at2759"/>
<feature type="compositionally biased region" description="Polar residues" evidence="15">
    <location>
        <begin position="832"/>
        <end position="850"/>
    </location>
</feature>
<evidence type="ECO:0000256" key="10">
    <source>
        <dbReference type="ARBA" id="ARBA00022932"/>
    </source>
</evidence>
<feature type="region of interest" description="Disordered" evidence="15">
    <location>
        <begin position="745"/>
        <end position="770"/>
    </location>
</feature>
<dbReference type="Proteomes" id="UP000594454">
    <property type="component" value="Chromosome 1"/>
</dbReference>
<comment type="cofactor">
    <cofactor evidence="1">
        <name>[4Fe-4S] cluster</name>
        <dbReference type="ChEBI" id="CHEBI:49883"/>
    </cofactor>
</comment>
<dbReference type="SUPFAM" id="SSF56672">
    <property type="entry name" value="DNA/RNA polymerases"/>
    <property type="match status" value="1"/>
</dbReference>
<dbReference type="InterPro" id="IPR006172">
    <property type="entry name" value="DNA-dir_DNA_pol_B"/>
</dbReference>
<evidence type="ECO:0000256" key="3">
    <source>
        <dbReference type="ARBA" id="ARBA00012417"/>
    </source>
</evidence>
<evidence type="ECO:0000259" key="16">
    <source>
        <dbReference type="Pfam" id="PF00136"/>
    </source>
</evidence>
<dbReference type="GO" id="GO:0003887">
    <property type="term" value="F:DNA-directed DNA polymerase activity"/>
    <property type="evidence" value="ECO:0007669"/>
    <property type="project" value="UniProtKB-KW"/>
</dbReference>
<dbReference type="InterPro" id="IPR056447">
    <property type="entry name" value="REV3_N"/>
</dbReference>
<dbReference type="InParanoid" id="A0A7R8UC26"/>
<dbReference type="InterPro" id="IPR006133">
    <property type="entry name" value="DNA-dir_DNA_pol_B_exonuc"/>
</dbReference>
<evidence type="ECO:0000256" key="1">
    <source>
        <dbReference type="ARBA" id="ARBA00001966"/>
    </source>
</evidence>
<keyword evidence="13" id="KW-0234">DNA repair</keyword>
<dbReference type="Gene3D" id="3.30.342.10">
    <property type="entry name" value="DNA Polymerase, chain B, domain 1"/>
    <property type="match status" value="1"/>
</dbReference>
<evidence type="ECO:0000256" key="13">
    <source>
        <dbReference type="ARBA" id="ARBA00023204"/>
    </source>
</evidence>
<gene>
    <name evidence="21" type="ORF">HERILL_LOCUS1321</name>
</gene>
<feature type="compositionally biased region" description="Polar residues" evidence="15">
    <location>
        <begin position="1091"/>
        <end position="1101"/>
    </location>
</feature>
<evidence type="ECO:0000256" key="8">
    <source>
        <dbReference type="ARBA" id="ARBA00022763"/>
    </source>
</evidence>
<feature type="region of interest" description="Disordered" evidence="15">
    <location>
        <begin position="1091"/>
        <end position="1129"/>
    </location>
</feature>
<evidence type="ECO:0000259" key="19">
    <source>
        <dbReference type="Pfam" id="PF24055"/>
    </source>
</evidence>
<evidence type="ECO:0000256" key="11">
    <source>
        <dbReference type="ARBA" id="ARBA00023004"/>
    </source>
</evidence>
<dbReference type="EC" id="2.7.7.7" evidence="3"/>
<dbReference type="Pfam" id="PF24065">
    <property type="entry name" value="REV3_N"/>
    <property type="match status" value="1"/>
</dbReference>
<dbReference type="GO" id="GO:0016035">
    <property type="term" value="C:zeta DNA polymerase complex"/>
    <property type="evidence" value="ECO:0007669"/>
    <property type="project" value="InterPro"/>
</dbReference>
<feature type="domain" description="DNA polymerase zeta catalytic subunit N-terminal" evidence="20">
    <location>
        <begin position="8"/>
        <end position="43"/>
    </location>
</feature>
<dbReference type="GO" id="GO:0003677">
    <property type="term" value="F:DNA binding"/>
    <property type="evidence" value="ECO:0007669"/>
    <property type="project" value="InterPro"/>
</dbReference>
<dbReference type="GO" id="GO:0051536">
    <property type="term" value="F:iron-sulfur cluster binding"/>
    <property type="evidence" value="ECO:0007669"/>
    <property type="project" value="UniProtKB-KW"/>
</dbReference>
<keyword evidence="9" id="KW-0862">Zinc</keyword>
<dbReference type="Gene3D" id="3.90.1600.10">
    <property type="entry name" value="Palm domain of DNA polymerase"/>
    <property type="match status" value="1"/>
</dbReference>
<dbReference type="InterPro" id="IPR043502">
    <property type="entry name" value="DNA/RNA_pol_sf"/>
</dbReference>
<keyword evidence="6" id="KW-0548">Nucleotidyltransferase</keyword>
<feature type="domain" description="C4-type zinc-finger of DNA polymerase delta" evidence="18">
    <location>
        <begin position="2013"/>
        <end position="2079"/>
    </location>
</feature>
<keyword evidence="8" id="KW-0227">DNA damage</keyword>